<evidence type="ECO:0000313" key="1">
    <source>
        <dbReference type="EMBL" id="NEC49955.1"/>
    </source>
</evidence>
<organism evidence="1 2">
    <name type="scientific">Actinospica acidiphila</name>
    <dbReference type="NCBI Taxonomy" id="304899"/>
    <lineage>
        <taxon>Bacteria</taxon>
        <taxon>Bacillati</taxon>
        <taxon>Actinomycetota</taxon>
        <taxon>Actinomycetes</taxon>
        <taxon>Catenulisporales</taxon>
        <taxon>Actinospicaceae</taxon>
        <taxon>Actinospica</taxon>
    </lineage>
</organism>
<dbReference type="AlphaFoldDB" id="A0A9X5HCQ5"/>
<proteinExistence type="predicted"/>
<dbReference type="EMBL" id="JAAGNA010000535">
    <property type="protein sequence ID" value="NEC49955.1"/>
    <property type="molecule type" value="Genomic_DNA"/>
</dbReference>
<reference evidence="1 2" key="1">
    <citation type="submission" date="2020-01" db="EMBL/GenBank/DDBJ databases">
        <title>Insect and environment-associated Actinomycetes.</title>
        <authorList>
            <person name="Currrie C."/>
            <person name="Chevrette M."/>
            <person name="Carlson C."/>
            <person name="Stubbendieck R."/>
            <person name="Wendt-Pienkowski E."/>
        </authorList>
    </citation>
    <scope>NUCLEOTIDE SEQUENCE [LARGE SCALE GENOMIC DNA]</scope>
    <source>
        <strain evidence="1 2">SID8189</strain>
    </source>
</reference>
<dbReference type="Proteomes" id="UP000471745">
    <property type="component" value="Unassembled WGS sequence"/>
</dbReference>
<dbReference type="PROSITE" id="PS51257">
    <property type="entry name" value="PROKAR_LIPOPROTEIN"/>
    <property type="match status" value="1"/>
</dbReference>
<evidence type="ECO:0000313" key="2">
    <source>
        <dbReference type="Proteomes" id="UP000471745"/>
    </source>
</evidence>
<sequence length="171" mass="18255">MRGDRSWTRGVVVGCLIAVLAAVTGCAGPYQYDDGTGVHDAVAAEVAGTWVNIDGTRVVLHANGTAQVENLDGQDFDFDDGWRLSGRGRWQLSDRDGGQLVRLELTGRTHADRRPGADATATAAAAGEAPSTYAWSMYVDRRKGGEVTLFFFFGDPDAGNAYVLMRTSAVP</sequence>
<gene>
    <name evidence="1" type="ORF">G3I18_15420</name>
</gene>
<protein>
    <recommendedName>
        <fullName evidence="3">Lipoprotein</fullName>
    </recommendedName>
</protein>
<accession>A0A9X5HCQ5</accession>
<comment type="caution">
    <text evidence="1">The sequence shown here is derived from an EMBL/GenBank/DDBJ whole genome shotgun (WGS) entry which is preliminary data.</text>
</comment>
<keyword evidence="2" id="KW-1185">Reference proteome</keyword>
<evidence type="ECO:0008006" key="3">
    <source>
        <dbReference type="Google" id="ProtNLM"/>
    </source>
</evidence>
<name>A0A9X5HCQ5_9ACTN</name>